<evidence type="ECO:0000256" key="1">
    <source>
        <dbReference type="SAM" id="SignalP"/>
    </source>
</evidence>
<dbReference type="SUPFAM" id="SSF48695">
    <property type="entry name" value="Multiheme cytochromes"/>
    <property type="match status" value="1"/>
</dbReference>
<feature type="chain" id="PRO_5032307086" description="Cytochrome c" evidence="1">
    <location>
        <begin position="20"/>
        <end position="278"/>
    </location>
</feature>
<sequence>MKRLLFLLLLLTGSHALFAEEEKEITLQLPPASLEKWYKPANEHNVWLHTMFRLRREMQAVTEYAALEKTGLLKKWLGKLQEDYRSIGKMVPEWQDELETELLDKMIAAAENRKLDDLQMLQRKLGKSCQSCHVDYKLVAALRYRAPDFAPVRVESEETMEEEKYSRVMSRLSLLVNRIKIASDDGRTDAGITALDELQQRLADLGGSCSSCHKDEQPRERILGKASQAALGKVREGLSAGDSKQVGRHMGEFAVGVCADCHGIHRMQSNLRELLSGE</sequence>
<gene>
    <name evidence="2" type="ORF">ENJ12_10175</name>
</gene>
<dbReference type="Proteomes" id="UP000886339">
    <property type="component" value="Unassembled WGS sequence"/>
</dbReference>
<proteinExistence type="predicted"/>
<evidence type="ECO:0000313" key="2">
    <source>
        <dbReference type="EMBL" id="HEC07210.1"/>
    </source>
</evidence>
<organism evidence="2">
    <name type="scientific">Thiolapillus brandeum</name>
    <dbReference type="NCBI Taxonomy" id="1076588"/>
    <lineage>
        <taxon>Bacteria</taxon>
        <taxon>Pseudomonadati</taxon>
        <taxon>Pseudomonadota</taxon>
        <taxon>Gammaproteobacteria</taxon>
        <taxon>Chromatiales</taxon>
        <taxon>Sedimenticolaceae</taxon>
        <taxon>Thiolapillus</taxon>
    </lineage>
</organism>
<dbReference type="InterPro" id="IPR036280">
    <property type="entry name" value="Multihaem_cyt_sf"/>
</dbReference>
<dbReference type="EMBL" id="DRLF01000348">
    <property type="protein sequence ID" value="HEC07210.1"/>
    <property type="molecule type" value="Genomic_DNA"/>
</dbReference>
<feature type="signal peptide" evidence="1">
    <location>
        <begin position="1"/>
        <end position="19"/>
    </location>
</feature>
<evidence type="ECO:0008006" key="3">
    <source>
        <dbReference type="Google" id="ProtNLM"/>
    </source>
</evidence>
<name>A0A831RYW3_9GAMM</name>
<dbReference type="AlphaFoldDB" id="A0A831RYW3"/>
<protein>
    <recommendedName>
        <fullName evidence="3">Cytochrome c</fullName>
    </recommendedName>
</protein>
<comment type="caution">
    <text evidence="2">The sequence shown here is derived from an EMBL/GenBank/DDBJ whole genome shotgun (WGS) entry which is preliminary data.</text>
</comment>
<keyword evidence="1" id="KW-0732">Signal</keyword>
<accession>A0A831RYW3</accession>
<reference evidence="2" key="1">
    <citation type="journal article" date="2020" name="mSystems">
        <title>Genome- and Community-Level Interaction Insights into Carbon Utilization and Element Cycling Functions of Hydrothermarchaeota in Hydrothermal Sediment.</title>
        <authorList>
            <person name="Zhou Z."/>
            <person name="Liu Y."/>
            <person name="Xu W."/>
            <person name="Pan J."/>
            <person name="Luo Z.H."/>
            <person name="Li M."/>
        </authorList>
    </citation>
    <scope>NUCLEOTIDE SEQUENCE [LARGE SCALE GENOMIC DNA]</scope>
    <source>
        <strain evidence="2">HyVt-458</strain>
    </source>
</reference>